<dbReference type="InterPro" id="IPR055592">
    <property type="entry name" value="DUF7168"/>
</dbReference>
<feature type="compositionally biased region" description="Basic residues" evidence="1">
    <location>
        <begin position="1"/>
        <end position="14"/>
    </location>
</feature>
<accession>A0A1S1Q4E1</accession>
<name>A0A1S1Q4E1_9ACTN</name>
<protein>
    <recommendedName>
        <fullName evidence="6">DUF2786 domain-containing protein</fullName>
    </recommendedName>
</protein>
<gene>
    <name evidence="4" type="ORF">CC117_30570</name>
</gene>
<feature type="domain" description="DUF2786" evidence="2">
    <location>
        <begin position="231"/>
        <end position="269"/>
    </location>
</feature>
<feature type="region of interest" description="Disordered" evidence="1">
    <location>
        <begin position="1"/>
        <end position="38"/>
    </location>
</feature>
<dbReference type="InterPro" id="IPR024498">
    <property type="entry name" value="DUF2786"/>
</dbReference>
<evidence type="ECO:0000313" key="5">
    <source>
        <dbReference type="Proteomes" id="UP000179627"/>
    </source>
</evidence>
<dbReference type="Pfam" id="PF23771">
    <property type="entry name" value="DUF7168"/>
    <property type="match status" value="1"/>
</dbReference>
<dbReference type="AlphaFoldDB" id="A0A1S1Q4E1"/>
<sequence length="460" mass="49932">MSTRNREKRRAKQKARAERNRSWAAGPSNGFDEEPDPRELSWASAELQLTAALQARRGGDESALTRHVAALAAVSGGPAGHEIVNRCLLAWLDRIIELCWRGGWQPADVHRFAGRQAGPRVARLALDAIAAQMRRYAAATVDEQWEAQLQALDATAWWNDDDEWLAARGAREGLERVEVLFDVVELLHLLHGLPAIQMLCPAPGTTRGRTRRGADAANRAEAGGLGGDTGMLDKVRGLLAKAESTTFAEEAEALTAKAQQLMARHSIDEALLAARSTSKAAEPGGRRLGIDNPYEVAKAILLDVIADVNRCRAVWAKSLGFSTVIGYPSDLDAVEVLYTSLLVQATTAMMQAGSRQDRHGRSRTRAFRQSFLTSFATRIGERLKAATEEVGAQAAAEPGHDRLLPVLAARDDSVRQTTTKMFPEVVAKSVTASDSEGRALGRTAADLASLHVRNEMTARR</sequence>
<dbReference type="RefSeq" id="WP_071092009.1">
    <property type="nucleotide sequence ID" value="NZ_MBLM01000179.1"/>
</dbReference>
<evidence type="ECO:0000313" key="4">
    <source>
        <dbReference type="EMBL" id="OHV28439.1"/>
    </source>
</evidence>
<evidence type="ECO:0000256" key="1">
    <source>
        <dbReference type="SAM" id="MobiDB-lite"/>
    </source>
</evidence>
<dbReference type="Pfam" id="PF10979">
    <property type="entry name" value="DUF2786"/>
    <property type="match status" value="1"/>
</dbReference>
<feature type="domain" description="DUF7168" evidence="3">
    <location>
        <begin position="298"/>
        <end position="406"/>
    </location>
</feature>
<proteinExistence type="predicted"/>
<dbReference type="EMBL" id="MBLM01000179">
    <property type="protein sequence ID" value="OHV28439.1"/>
    <property type="molecule type" value="Genomic_DNA"/>
</dbReference>
<organism evidence="4 5">
    <name type="scientific">Parafrankia colletiae</name>
    <dbReference type="NCBI Taxonomy" id="573497"/>
    <lineage>
        <taxon>Bacteria</taxon>
        <taxon>Bacillati</taxon>
        <taxon>Actinomycetota</taxon>
        <taxon>Actinomycetes</taxon>
        <taxon>Frankiales</taxon>
        <taxon>Frankiaceae</taxon>
        <taxon>Parafrankia</taxon>
    </lineage>
</organism>
<evidence type="ECO:0000259" key="2">
    <source>
        <dbReference type="Pfam" id="PF10979"/>
    </source>
</evidence>
<reference evidence="5" key="1">
    <citation type="submission" date="2016-07" db="EMBL/GenBank/DDBJ databases">
        <title>Sequence Frankia sp. strain CcI1.17.</title>
        <authorList>
            <person name="Ghodhbane-Gtari F."/>
            <person name="Swanson E."/>
            <person name="Gueddou A."/>
            <person name="Morris K."/>
            <person name="Hezbri K."/>
            <person name="Ktari A."/>
            <person name="Nouioui I."/>
            <person name="Abebe-Akele F."/>
            <person name="Simpson S."/>
            <person name="Thomas K."/>
            <person name="Gtari M."/>
            <person name="Tisa L.S."/>
            <person name="Hurst S."/>
        </authorList>
    </citation>
    <scope>NUCLEOTIDE SEQUENCE [LARGE SCALE GENOMIC DNA]</scope>
    <source>
        <strain evidence="5">Cc1.17</strain>
    </source>
</reference>
<dbReference type="Proteomes" id="UP000179627">
    <property type="component" value="Unassembled WGS sequence"/>
</dbReference>
<evidence type="ECO:0000259" key="3">
    <source>
        <dbReference type="Pfam" id="PF23771"/>
    </source>
</evidence>
<evidence type="ECO:0008006" key="6">
    <source>
        <dbReference type="Google" id="ProtNLM"/>
    </source>
</evidence>
<keyword evidence="5" id="KW-1185">Reference proteome</keyword>
<comment type="caution">
    <text evidence="4">The sequence shown here is derived from an EMBL/GenBank/DDBJ whole genome shotgun (WGS) entry which is preliminary data.</text>
</comment>